<evidence type="ECO:0000313" key="4">
    <source>
        <dbReference type="Proteomes" id="UP001549366"/>
    </source>
</evidence>
<dbReference type="InterPro" id="IPR046342">
    <property type="entry name" value="CBS_dom_sf"/>
</dbReference>
<accession>A0ABV2SIN6</accession>
<organism evidence="3 4">
    <name type="scientific">Endozoicomonas lisbonensis</name>
    <dbReference type="NCBI Taxonomy" id="3120522"/>
    <lineage>
        <taxon>Bacteria</taxon>
        <taxon>Pseudomonadati</taxon>
        <taxon>Pseudomonadota</taxon>
        <taxon>Gammaproteobacteria</taxon>
        <taxon>Oceanospirillales</taxon>
        <taxon>Endozoicomonadaceae</taxon>
        <taxon>Endozoicomonas</taxon>
    </lineage>
</organism>
<evidence type="ECO:0000259" key="2">
    <source>
        <dbReference type="PROSITE" id="PS51371"/>
    </source>
</evidence>
<keyword evidence="4" id="KW-1185">Reference proteome</keyword>
<dbReference type="SUPFAM" id="SSF54631">
    <property type="entry name" value="CBS-domain pair"/>
    <property type="match status" value="1"/>
</dbReference>
<dbReference type="PROSITE" id="PS51371">
    <property type="entry name" value="CBS"/>
    <property type="match status" value="1"/>
</dbReference>
<dbReference type="InterPro" id="IPR000644">
    <property type="entry name" value="CBS_dom"/>
</dbReference>
<feature type="domain" description="CBS" evidence="2">
    <location>
        <begin position="1"/>
        <end position="49"/>
    </location>
</feature>
<proteinExistence type="predicted"/>
<keyword evidence="1" id="KW-0129">CBS domain</keyword>
<sequence length="49" mass="5323">MSADNYGCIKPDSKIRDVMQAMTATGFKICLVMDGEDLAGVITDGDLRR</sequence>
<comment type="caution">
    <text evidence="3">The sequence shown here is derived from an EMBL/GenBank/DDBJ whole genome shotgun (WGS) entry which is preliminary data.</text>
</comment>
<reference evidence="3 4" key="1">
    <citation type="submission" date="2024-06" db="EMBL/GenBank/DDBJ databases">
        <title>Genomic Encyclopedia of Type Strains, Phase V (KMG-V): Genome sequencing to study the core and pangenomes of soil and plant-associated prokaryotes.</title>
        <authorList>
            <person name="Whitman W."/>
        </authorList>
    </citation>
    <scope>NUCLEOTIDE SEQUENCE [LARGE SCALE GENOMIC DNA]</scope>
    <source>
        <strain evidence="3 4">NE40</strain>
    </source>
</reference>
<dbReference type="Pfam" id="PF00571">
    <property type="entry name" value="CBS"/>
    <property type="match status" value="1"/>
</dbReference>
<name>A0ABV2SIN6_9GAMM</name>
<evidence type="ECO:0000256" key="1">
    <source>
        <dbReference type="PROSITE-ProRule" id="PRU00703"/>
    </source>
</evidence>
<gene>
    <name evidence="3" type="ORF">V5J35_002815</name>
</gene>
<dbReference type="EMBL" id="JBEWTB010000002">
    <property type="protein sequence ID" value="MET4757623.1"/>
    <property type="molecule type" value="Genomic_DNA"/>
</dbReference>
<dbReference type="Proteomes" id="UP001549366">
    <property type="component" value="Unassembled WGS sequence"/>
</dbReference>
<dbReference type="Gene3D" id="3.10.580.10">
    <property type="entry name" value="CBS-domain"/>
    <property type="match status" value="1"/>
</dbReference>
<dbReference type="RefSeq" id="WP_354007765.1">
    <property type="nucleotide sequence ID" value="NZ_JBEWTA010000001.1"/>
</dbReference>
<protein>
    <submittedName>
        <fullName evidence="3">CBS domain-containing protein</fullName>
    </submittedName>
</protein>
<evidence type="ECO:0000313" key="3">
    <source>
        <dbReference type="EMBL" id="MET4757623.1"/>
    </source>
</evidence>